<reference evidence="9" key="1">
    <citation type="submission" date="2017-12" db="EMBL/GenBank/DDBJ databases">
        <title>FDA dAtabase for Regulatory Grade micrObial Sequences (FDA-ARGOS): Supporting development and validation of Infectious Disease Dx tests.</title>
        <authorList>
            <person name="Campos J."/>
            <person name="Goldberg B."/>
            <person name="Tallon L."/>
            <person name="Sadzewicz L."/>
            <person name="Sengamalay N."/>
            <person name="Ott S."/>
            <person name="Godinez A."/>
            <person name="Nagaraj S."/>
            <person name="Vyas G."/>
            <person name="Aluvathingal J."/>
            <person name="Nadendla S."/>
            <person name="Geyer C."/>
            <person name="Nandy P."/>
            <person name="Hobson J."/>
            <person name="Sichtig H."/>
        </authorList>
    </citation>
    <scope>NUCLEOTIDE SEQUENCE</scope>
    <source>
        <strain evidence="9">FDAARGOS_252</strain>
    </source>
</reference>
<feature type="transmembrane region" description="Helical" evidence="7">
    <location>
        <begin position="244"/>
        <end position="264"/>
    </location>
</feature>
<dbReference type="Pfam" id="PF00528">
    <property type="entry name" value="BPD_transp_1"/>
    <property type="match status" value="1"/>
</dbReference>
<keyword evidence="6 7" id="KW-0472">Membrane</keyword>
<sequence length="384" mass="41143">MPSRALAQPLPLKLTSAGFLSIWCLIAAFPIFWIAVMSFKSPVDAFADNPLEVIFGPVTLAQGKGVSVLDIILGLVVIWGTARVATRTLPRLIASHAPAGYAWAGWIIGSLVVAIGFLTVFFGLLPAILDALGPISGPLGRDVMGLSTEHYKTVWIDRGFSNNFQNSLIVTLGVVTVSLTVGTLAGYGLARSGSNLAFAILIVALVFRALPHSVLVAGYLPVFINSAEWLRPILGENAPTLYGKPWAVIAVLVAINQPFTIWMLRSFFQNIPSELDEAARVDGCSHFQAFRRVIMPVMWPGVITTGLFSFLLGYNDFLVTSLLLDAQNQTMVPAIAGMFNRETTTTDQVVAVAAAVSITAPLFLLVMIFQRQIVSGLTAGAVKG</sequence>
<keyword evidence="2 7" id="KW-0813">Transport</keyword>
<evidence type="ECO:0000313" key="10">
    <source>
        <dbReference type="Proteomes" id="UP000191257"/>
    </source>
</evidence>
<dbReference type="Gene3D" id="1.10.3720.10">
    <property type="entry name" value="MetI-like"/>
    <property type="match status" value="1"/>
</dbReference>
<dbReference type="KEGG" id="pye:A6J80_16300"/>
<proteinExistence type="inferred from homology"/>
<feature type="transmembrane region" description="Helical" evidence="7">
    <location>
        <begin position="168"/>
        <end position="189"/>
    </location>
</feature>
<feature type="transmembrane region" description="Helical" evidence="7">
    <location>
        <begin position="103"/>
        <end position="129"/>
    </location>
</feature>
<feature type="domain" description="ABC transmembrane type-1" evidence="8">
    <location>
        <begin position="164"/>
        <end position="369"/>
    </location>
</feature>
<evidence type="ECO:0000256" key="3">
    <source>
        <dbReference type="ARBA" id="ARBA00022475"/>
    </source>
</evidence>
<evidence type="ECO:0000313" key="9">
    <source>
        <dbReference type="EMBL" id="ARC37721.1"/>
    </source>
</evidence>
<keyword evidence="4 7" id="KW-0812">Transmembrane</keyword>
<comment type="subcellular location">
    <subcellularLocation>
        <location evidence="1 7">Cell membrane</location>
        <topology evidence="1 7">Multi-pass membrane protein</topology>
    </subcellularLocation>
</comment>
<dbReference type="InterPro" id="IPR000515">
    <property type="entry name" value="MetI-like"/>
</dbReference>
<feature type="transmembrane region" description="Helical" evidence="7">
    <location>
        <begin position="12"/>
        <end position="36"/>
    </location>
</feature>
<evidence type="ECO:0000256" key="5">
    <source>
        <dbReference type="ARBA" id="ARBA00022989"/>
    </source>
</evidence>
<organism evidence="9 10">
    <name type="scientific">Paracoccus yeei</name>
    <dbReference type="NCBI Taxonomy" id="147645"/>
    <lineage>
        <taxon>Bacteria</taxon>
        <taxon>Pseudomonadati</taxon>
        <taxon>Pseudomonadota</taxon>
        <taxon>Alphaproteobacteria</taxon>
        <taxon>Rhodobacterales</taxon>
        <taxon>Paracoccaceae</taxon>
        <taxon>Paracoccus</taxon>
    </lineage>
</organism>
<feature type="transmembrane region" description="Helical" evidence="7">
    <location>
        <begin position="65"/>
        <end position="82"/>
    </location>
</feature>
<dbReference type="InterPro" id="IPR035906">
    <property type="entry name" value="MetI-like_sf"/>
</dbReference>
<dbReference type="PROSITE" id="PS50928">
    <property type="entry name" value="ABC_TM1"/>
    <property type="match status" value="1"/>
</dbReference>
<dbReference type="STRING" id="147645.A6J80_16300"/>
<name>A0A1V0GV60_9RHOB</name>
<dbReference type="GO" id="GO:0005886">
    <property type="term" value="C:plasma membrane"/>
    <property type="evidence" value="ECO:0007669"/>
    <property type="project" value="UniProtKB-SubCell"/>
</dbReference>
<keyword evidence="3" id="KW-1003">Cell membrane</keyword>
<feature type="transmembrane region" description="Helical" evidence="7">
    <location>
        <begin position="293"/>
        <end position="314"/>
    </location>
</feature>
<dbReference type="GO" id="GO:0055085">
    <property type="term" value="P:transmembrane transport"/>
    <property type="evidence" value="ECO:0007669"/>
    <property type="project" value="InterPro"/>
</dbReference>
<protein>
    <submittedName>
        <fullName evidence="9">Carbohydrate ABC transporter permease</fullName>
    </submittedName>
</protein>
<evidence type="ECO:0000256" key="2">
    <source>
        <dbReference type="ARBA" id="ARBA00022448"/>
    </source>
</evidence>
<keyword evidence="5 7" id="KW-1133">Transmembrane helix</keyword>
<gene>
    <name evidence="9" type="ORF">A6J80_16300</name>
</gene>
<dbReference type="InterPro" id="IPR050901">
    <property type="entry name" value="BP-dep_ABC_trans_perm"/>
</dbReference>
<feature type="transmembrane region" description="Helical" evidence="7">
    <location>
        <begin position="196"/>
        <end position="224"/>
    </location>
</feature>
<evidence type="ECO:0000259" key="8">
    <source>
        <dbReference type="PROSITE" id="PS50928"/>
    </source>
</evidence>
<comment type="similarity">
    <text evidence="7">Belongs to the binding-protein-dependent transport system permease family.</text>
</comment>
<evidence type="ECO:0000256" key="4">
    <source>
        <dbReference type="ARBA" id="ARBA00022692"/>
    </source>
</evidence>
<feature type="transmembrane region" description="Helical" evidence="7">
    <location>
        <begin position="349"/>
        <end position="369"/>
    </location>
</feature>
<dbReference type="CDD" id="cd06261">
    <property type="entry name" value="TM_PBP2"/>
    <property type="match status" value="1"/>
</dbReference>
<dbReference type="RefSeq" id="WP_080622192.1">
    <property type="nucleotide sequence ID" value="NZ_CAWMZI010000001.1"/>
</dbReference>
<dbReference type="AlphaFoldDB" id="A0A1V0GV60"/>
<evidence type="ECO:0000256" key="6">
    <source>
        <dbReference type="ARBA" id="ARBA00023136"/>
    </source>
</evidence>
<dbReference type="PANTHER" id="PTHR32243:SF18">
    <property type="entry name" value="INNER MEMBRANE ABC TRANSPORTER PERMEASE PROTEIN YCJP"/>
    <property type="match status" value="1"/>
</dbReference>
<keyword evidence="10" id="KW-1185">Reference proteome</keyword>
<dbReference type="EMBL" id="CP020442">
    <property type="protein sequence ID" value="ARC37721.1"/>
    <property type="molecule type" value="Genomic_DNA"/>
</dbReference>
<accession>A0A1V0GV60</accession>
<dbReference type="Proteomes" id="UP000191257">
    <property type="component" value="Chromosome"/>
</dbReference>
<evidence type="ECO:0000256" key="7">
    <source>
        <dbReference type="RuleBase" id="RU363032"/>
    </source>
</evidence>
<evidence type="ECO:0000256" key="1">
    <source>
        <dbReference type="ARBA" id="ARBA00004651"/>
    </source>
</evidence>
<dbReference type="PANTHER" id="PTHR32243">
    <property type="entry name" value="MALTOSE TRANSPORT SYSTEM PERMEASE-RELATED"/>
    <property type="match status" value="1"/>
</dbReference>
<dbReference type="SUPFAM" id="SSF161098">
    <property type="entry name" value="MetI-like"/>
    <property type="match status" value="1"/>
</dbReference>